<dbReference type="PRINTS" id="PR00040">
    <property type="entry name" value="HTHMERR"/>
</dbReference>
<dbReference type="RefSeq" id="WP_249738071.1">
    <property type="nucleotide sequence ID" value="NZ_JAKNCJ010000007.1"/>
</dbReference>
<organism evidence="2 3">
    <name type="scientific">Brachybacterium equifaecis</name>
    <dbReference type="NCBI Taxonomy" id="2910770"/>
    <lineage>
        <taxon>Bacteria</taxon>
        <taxon>Bacillati</taxon>
        <taxon>Actinomycetota</taxon>
        <taxon>Actinomycetes</taxon>
        <taxon>Micrococcales</taxon>
        <taxon>Dermabacteraceae</taxon>
        <taxon>Brachybacterium</taxon>
    </lineage>
</organism>
<dbReference type="InterPro" id="IPR009061">
    <property type="entry name" value="DNA-bd_dom_put_sf"/>
</dbReference>
<dbReference type="InterPro" id="IPR000551">
    <property type="entry name" value="MerR-type_HTH_dom"/>
</dbReference>
<feature type="domain" description="HTH merR-type" evidence="1">
    <location>
        <begin position="1"/>
        <end position="70"/>
    </location>
</feature>
<evidence type="ECO:0000313" key="3">
    <source>
        <dbReference type="Proteomes" id="UP001203761"/>
    </source>
</evidence>
<evidence type="ECO:0000259" key="1">
    <source>
        <dbReference type="PROSITE" id="PS50937"/>
    </source>
</evidence>
<keyword evidence="3" id="KW-1185">Reference proteome</keyword>
<dbReference type="Pfam" id="PF13411">
    <property type="entry name" value="MerR_1"/>
    <property type="match status" value="1"/>
</dbReference>
<gene>
    <name evidence="2" type="ORF">Bequi_11455</name>
</gene>
<dbReference type="Gene3D" id="1.10.1660.10">
    <property type="match status" value="1"/>
</dbReference>
<dbReference type="EMBL" id="JAKNCJ010000007">
    <property type="protein sequence ID" value="MCL6423988.1"/>
    <property type="molecule type" value="Genomic_DNA"/>
</dbReference>
<protein>
    <submittedName>
        <fullName evidence="2">MerR family transcriptional regulator</fullName>
    </submittedName>
</protein>
<dbReference type="SUPFAM" id="SSF46955">
    <property type="entry name" value="Putative DNA-binding domain"/>
    <property type="match status" value="1"/>
</dbReference>
<accession>A0ABT0R229</accession>
<sequence>MQLSELSAASGVSAASIKYYRREGILPPGERITQTLSSYGQPHLDRLALVRALREQADASIADVRTLAAVLDDPSRPLVDALEIVQAIALGLDLDSLRAPIAPDEDPRVAQMIEVLGWPDVATATRRALDQLLRQTREQGIVLDLEGLLRFARPLESIALADLEDISLDRWSAAGAGDEGEGGGGAAEEPASDDVVAKGALLGSLAFTQLTMLLRGLAHASHSIRGTVQEGAQEAASASE</sequence>
<comment type="caution">
    <text evidence="2">The sequence shown here is derived from an EMBL/GenBank/DDBJ whole genome shotgun (WGS) entry which is preliminary data.</text>
</comment>
<evidence type="ECO:0000313" key="2">
    <source>
        <dbReference type="EMBL" id="MCL6423988.1"/>
    </source>
</evidence>
<proteinExistence type="predicted"/>
<reference evidence="2" key="1">
    <citation type="submission" date="2022-02" db="EMBL/GenBank/DDBJ databases">
        <authorList>
            <person name="Lee M."/>
            <person name="Kim S.-J."/>
            <person name="Jung M.-Y."/>
        </authorList>
    </citation>
    <scope>NUCLEOTIDE SEQUENCE</scope>
    <source>
        <strain evidence="2">JHP9</strain>
    </source>
</reference>
<name>A0ABT0R229_9MICO</name>
<dbReference type="Proteomes" id="UP001203761">
    <property type="component" value="Unassembled WGS sequence"/>
</dbReference>
<dbReference type="SMART" id="SM00422">
    <property type="entry name" value="HTH_MERR"/>
    <property type="match status" value="1"/>
</dbReference>
<dbReference type="PROSITE" id="PS50937">
    <property type="entry name" value="HTH_MERR_2"/>
    <property type="match status" value="1"/>
</dbReference>